<keyword evidence="2" id="KW-1185">Reference proteome</keyword>
<accession>A0AAE1D3I7</accession>
<comment type="caution">
    <text evidence="1">The sequence shown here is derived from an EMBL/GenBank/DDBJ whole genome shotgun (WGS) entry which is preliminary data.</text>
</comment>
<dbReference type="EMBL" id="JAWDGP010005645">
    <property type="protein sequence ID" value="KAK3754718.1"/>
    <property type="molecule type" value="Genomic_DNA"/>
</dbReference>
<protein>
    <submittedName>
        <fullName evidence="1">Uncharacterized protein</fullName>
    </submittedName>
</protein>
<sequence length="151" mass="17317">MEKDSLLPIVLHSQSLTICPRRRVHHCGVVEGEKEEERIKCPWQVSEAPMRFPLDLSRLLYQSHDMFRGPQGEIEAPGTSTIRERGKFTTAVSLNETSVAGRCRDLDSCGWYLDIKLNKNSYKSVDRVRQRFLCLIIVYHCYVSSGIGWTS</sequence>
<evidence type="ECO:0000313" key="2">
    <source>
        <dbReference type="Proteomes" id="UP001283361"/>
    </source>
</evidence>
<name>A0AAE1D3I7_9GAST</name>
<dbReference type="Proteomes" id="UP001283361">
    <property type="component" value="Unassembled WGS sequence"/>
</dbReference>
<evidence type="ECO:0000313" key="1">
    <source>
        <dbReference type="EMBL" id="KAK3754718.1"/>
    </source>
</evidence>
<reference evidence="1" key="1">
    <citation type="journal article" date="2023" name="G3 (Bethesda)">
        <title>A reference genome for the long-term kleptoplast-retaining sea slug Elysia crispata morphotype clarki.</title>
        <authorList>
            <person name="Eastman K.E."/>
            <person name="Pendleton A.L."/>
            <person name="Shaikh M.A."/>
            <person name="Suttiyut T."/>
            <person name="Ogas R."/>
            <person name="Tomko P."/>
            <person name="Gavelis G."/>
            <person name="Widhalm J.R."/>
            <person name="Wisecaver J.H."/>
        </authorList>
    </citation>
    <scope>NUCLEOTIDE SEQUENCE</scope>
    <source>
        <strain evidence="1">ECLA1</strain>
    </source>
</reference>
<organism evidence="1 2">
    <name type="scientific">Elysia crispata</name>
    <name type="common">lettuce slug</name>
    <dbReference type="NCBI Taxonomy" id="231223"/>
    <lineage>
        <taxon>Eukaryota</taxon>
        <taxon>Metazoa</taxon>
        <taxon>Spiralia</taxon>
        <taxon>Lophotrochozoa</taxon>
        <taxon>Mollusca</taxon>
        <taxon>Gastropoda</taxon>
        <taxon>Heterobranchia</taxon>
        <taxon>Euthyneura</taxon>
        <taxon>Panpulmonata</taxon>
        <taxon>Sacoglossa</taxon>
        <taxon>Placobranchoidea</taxon>
        <taxon>Plakobranchidae</taxon>
        <taxon>Elysia</taxon>
    </lineage>
</organism>
<proteinExistence type="predicted"/>
<gene>
    <name evidence="1" type="ORF">RRG08_053188</name>
</gene>
<dbReference type="AlphaFoldDB" id="A0AAE1D3I7"/>